<keyword evidence="6" id="KW-1185">Reference proteome</keyword>
<dbReference type="InterPro" id="IPR013751">
    <property type="entry name" value="ACP_syn_III_N"/>
</dbReference>
<dbReference type="GO" id="GO:0006633">
    <property type="term" value="P:fatty acid biosynthetic process"/>
    <property type="evidence" value="ECO:0007669"/>
    <property type="project" value="InterPro"/>
</dbReference>
<dbReference type="EMBL" id="QHJQ01000001">
    <property type="protein sequence ID" value="PXA05294.1"/>
    <property type="molecule type" value="Genomic_DNA"/>
</dbReference>
<gene>
    <name evidence="5" type="ORF">DDZ13_00060</name>
</gene>
<evidence type="ECO:0000259" key="3">
    <source>
        <dbReference type="Pfam" id="PF08541"/>
    </source>
</evidence>
<dbReference type="PANTHER" id="PTHR34069">
    <property type="entry name" value="3-OXOACYL-[ACYL-CARRIER-PROTEIN] SYNTHASE 3"/>
    <property type="match status" value="1"/>
</dbReference>
<dbReference type="InterPro" id="IPR016039">
    <property type="entry name" value="Thiolase-like"/>
</dbReference>
<name>A0A317ZHV2_9BACT</name>
<dbReference type="PANTHER" id="PTHR34069:SF3">
    <property type="entry name" value="ACYL-COA:ACYL-COA ALKYLTRANSFERASE"/>
    <property type="match status" value="1"/>
</dbReference>
<dbReference type="Proteomes" id="UP000247099">
    <property type="component" value="Unassembled WGS sequence"/>
</dbReference>
<dbReference type="AlphaFoldDB" id="A0A317ZHV2"/>
<dbReference type="RefSeq" id="WP_110129375.1">
    <property type="nucleotide sequence ID" value="NZ_QHJQ01000001.1"/>
</dbReference>
<proteinExistence type="predicted"/>
<evidence type="ECO:0000256" key="1">
    <source>
        <dbReference type="ARBA" id="ARBA00022679"/>
    </source>
</evidence>
<keyword evidence="1" id="KW-0808">Transferase</keyword>
<dbReference type="InterPro" id="IPR013747">
    <property type="entry name" value="ACP_syn_III_C"/>
</dbReference>
<evidence type="ECO:0000313" key="6">
    <source>
        <dbReference type="Proteomes" id="UP000247099"/>
    </source>
</evidence>
<dbReference type="CDD" id="cd00830">
    <property type="entry name" value="KAS_III"/>
    <property type="match status" value="1"/>
</dbReference>
<protein>
    <submittedName>
        <fullName evidence="5">3-oxoacyl-ACP synthase III</fullName>
    </submittedName>
</protein>
<evidence type="ECO:0000256" key="2">
    <source>
        <dbReference type="ARBA" id="ARBA00023315"/>
    </source>
</evidence>
<dbReference type="NCBIfam" id="NF006720">
    <property type="entry name" value="PRK09258.1"/>
    <property type="match status" value="1"/>
</dbReference>
<dbReference type="InParanoid" id="A0A317ZHV2"/>
<dbReference type="GO" id="GO:0004315">
    <property type="term" value="F:3-oxoacyl-[acyl-carrier-protein] synthase activity"/>
    <property type="evidence" value="ECO:0007669"/>
    <property type="project" value="InterPro"/>
</dbReference>
<feature type="domain" description="Beta-ketoacyl-[acyl-carrier-protein] synthase III N-terminal" evidence="4">
    <location>
        <begin position="117"/>
        <end position="160"/>
    </location>
</feature>
<reference evidence="5 6" key="1">
    <citation type="submission" date="2018-05" db="EMBL/GenBank/DDBJ databases">
        <title>Coraliomargarita sinensis sp. nov., isolated from a marine solar saltern.</title>
        <authorList>
            <person name="Zhou L.Y."/>
        </authorList>
    </citation>
    <scope>NUCLEOTIDE SEQUENCE [LARGE SCALE GENOMIC DNA]</scope>
    <source>
        <strain evidence="5 6">WN38</strain>
    </source>
</reference>
<dbReference type="Gene3D" id="3.40.47.10">
    <property type="match status" value="2"/>
</dbReference>
<evidence type="ECO:0000313" key="5">
    <source>
        <dbReference type="EMBL" id="PXA05294.1"/>
    </source>
</evidence>
<accession>A0A317ZHV2</accession>
<dbReference type="GO" id="GO:0044550">
    <property type="term" value="P:secondary metabolite biosynthetic process"/>
    <property type="evidence" value="ECO:0007669"/>
    <property type="project" value="TreeGrafter"/>
</dbReference>
<dbReference type="OrthoDB" id="9788274at2"/>
<dbReference type="SUPFAM" id="SSF53901">
    <property type="entry name" value="Thiolase-like"/>
    <property type="match status" value="1"/>
</dbReference>
<sequence>MKFNQVAIESIAYALPEEVWTSADVEAKLADVYKRLKLPEGRLELMTGIRERRFWPKGTFPSQASAQAGEAVLAQSSFDRSEIDLLIHSAVCRDRLEPATAAYVHGLLGLPGKTQIFDVSNACLGFLNAMVVAGSMIESGQIERALICSGENGRPLVENTIQQLHDPGLTRKTIKPYFANLTIGAGAVAAVLCRKDLAPASSMQLRAAAVETDTAANELCQGDSSGDALEMLTDSEELLVAGINVAKRNWARFTEVTGWTPGSPDRVITHQVGKAHTRELFGALGLDLAKDFTTFETLGNVGSVSCPITLAYAIEAGAYKAGERAALLGIGSGLSSIMMALEWPDL</sequence>
<organism evidence="5 6">
    <name type="scientific">Coraliomargarita sinensis</name>
    <dbReference type="NCBI Taxonomy" id="2174842"/>
    <lineage>
        <taxon>Bacteria</taxon>
        <taxon>Pseudomonadati</taxon>
        <taxon>Verrucomicrobiota</taxon>
        <taxon>Opitutia</taxon>
        <taxon>Puniceicoccales</taxon>
        <taxon>Coraliomargaritaceae</taxon>
        <taxon>Coraliomargarita</taxon>
    </lineage>
</organism>
<feature type="domain" description="Beta-ketoacyl-[acyl-carrier-protein] synthase III C-terminal" evidence="3">
    <location>
        <begin position="257"/>
        <end position="343"/>
    </location>
</feature>
<keyword evidence="2" id="KW-0012">Acyltransferase</keyword>
<comment type="caution">
    <text evidence="5">The sequence shown here is derived from an EMBL/GenBank/DDBJ whole genome shotgun (WGS) entry which is preliminary data.</text>
</comment>
<dbReference type="Pfam" id="PF08545">
    <property type="entry name" value="ACP_syn_III"/>
    <property type="match status" value="1"/>
</dbReference>
<dbReference type="Pfam" id="PF08541">
    <property type="entry name" value="ACP_syn_III_C"/>
    <property type="match status" value="1"/>
</dbReference>
<evidence type="ECO:0000259" key="4">
    <source>
        <dbReference type="Pfam" id="PF08545"/>
    </source>
</evidence>